<feature type="region of interest" description="Disordered" evidence="1">
    <location>
        <begin position="227"/>
        <end position="249"/>
    </location>
</feature>
<keyword evidence="4" id="KW-1185">Reference proteome</keyword>
<feature type="compositionally biased region" description="Acidic residues" evidence="1">
    <location>
        <begin position="233"/>
        <end position="247"/>
    </location>
</feature>
<dbReference type="GO" id="GO:0016787">
    <property type="term" value="F:hydrolase activity"/>
    <property type="evidence" value="ECO:0007669"/>
    <property type="project" value="InterPro"/>
</dbReference>
<dbReference type="CDD" id="cd07379">
    <property type="entry name" value="MPP_239FB"/>
    <property type="match status" value="1"/>
</dbReference>
<dbReference type="SUPFAM" id="SSF56300">
    <property type="entry name" value="Metallo-dependent phosphatases"/>
    <property type="match status" value="1"/>
</dbReference>
<protein>
    <submittedName>
        <fullName evidence="3">Metallophosphoesterase domain-containing protein 1</fullName>
    </submittedName>
</protein>
<proteinExistence type="predicted"/>
<name>A0A0L0N269_TOLOC</name>
<gene>
    <name evidence="3" type="ORF">TOPH_07194</name>
</gene>
<accession>A0A0L0N269</accession>
<sequence length="362" mass="40158">MGIKTRLLIISDTHGQRFTAMAFPAQKVDVAIHCGDLTQHSTLAEVRRAIAQLKRIDAELKLVIAGDRDFSLDILAFLNRLSAAARPGGELLDSSVVQHQFGDYGEARRLLKSADKHGIKFLDEGMHRFYLANGTRLKVYASPYTPASPAGGYGAFQYRDAHEFAIEPRTNVVITHGPPRGIMDLTGPPDRQRVGCPHLFAAVARAQPRVHCFGHVSSGWGARVARWRPQTSSDDEEEEEEEEEEEAPPCAFSHIDWRHSEVVESVVTMKPACDRNVVRSEAAQRARAARQRRYEEDGCCTTSHCKDDEWPVGRGRTLFVNASLQTREGKLGQLPWVVDLELPPSTNTVRAAAARARKTAST</sequence>
<dbReference type="AlphaFoldDB" id="A0A0L0N269"/>
<dbReference type="InterPro" id="IPR051693">
    <property type="entry name" value="UPF0046_metallophosphoest"/>
</dbReference>
<evidence type="ECO:0000313" key="4">
    <source>
        <dbReference type="Proteomes" id="UP000036947"/>
    </source>
</evidence>
<dbReference type="PANTHER" id="PTHR12905">
    <property type="entry name" value="METALLOPHOSPHOESTERASE"/>
    <property type="match status" value="1"/>
</dbReference>
<feature type="domain" description="Calcineurin-like phosphoesterase" evidence="2">
    <location>
        <begin position="6"/>
        <end position="215"/>
    </location>
</feature>
<evidence type="ECO:0000313" key="3">
    <source>
        <dbReference type="EMBL" id="KND88172.1"/>
    </source>
</evidence>
<dbReference type="OrthoDB" id="630188at2759"/>
<dbReference type="Gene3D" id="3.60.21.10">
    <property type="match status" value="1"/>
</dbReference>
<reference evidence="3 4" key="1">
    <citation type="journal article" date="2015" name="BMC Genomics">
        <title>The genome of the truffle-parasite Tolypocladium ophioglossoides and the evolution of antifungal peptaibiotics.</title>
        <authorList>
            <person name="Quandt C.A."/>
            <person name="Bushley K.E."/>
            <person name="Spatafora J.W."/>
        </authorList>
    </citation>
    <scope>NUCLEOTIDE SEQUENCE [LARGE SCALE GENOMIC DNA]</scope>
    <source>
        <strain evidence="3 4">CBS 100239</strain>
    </source>
</reference>
<dbReference type="PANTHER" id="PTHR12905:SF0">
    <property type="entry name" value="CALCINEURIN-LIKE PHOSPHOESTERASE DOMAIN-CONTAINING PROTEIN"/>
    <property type="match status" value="1"/>
</dbReference>
<evidence type="ECO:0000256" key="1">
    <source>
        <dbReference type="SAM" id="MobiDB-lite"/>
    </source>
</evidence>
<dbReference type="Proteomes" id="UP000036947">
    <property type="component" value="Unassembled WGS sequence"/>
</dbReference>
<dbReference type="InterPro" id="IPR029052">
    <property type="entry name" value="Metallo-depent_PP-like"/>
</dbReference>
<comment type="caution">
    <text evidence="3">The sequence shown here is derived from an EMBL/GenBank/DDBJ whole genome shotgun (WGS) entry which is preliminary data.</text>
</comment>
<dbReference type="EMBL" id="LFRF01000028">
    <property type="protein sequence ID" value="KND88172.1"/>
    <property type="molecule type" value="Genomic_DNA"/>
</dbReference>
<organism evidence="3 4">
    <name type="scientific">Tolypocladium ophioglossoides (strain CBS 100239)</name>
    <name type="common">Snaketongue truffleclub</name>
    <name type="synonym">Elaphocordyceps ophioglossoides</name>
    <dbReference type="NCBI Taxonomy" id="1163406"/>
    <lineage>
        <taxon>Eukaryota</taxon>
        <taxon>Fungi</taxon>
        <taxon>Dikarya</taxon>
        <taxon>Ascomycota</taxon>
        <taxon>Pezizomycotina</taxon>
        <taxon>Sordariomycetes</taxon>
        <taxon>Hypocreomycetidae</taxon>
        <taxon>Hypocreales</taxon>
        <taxon>Ophiocordycipitaceae</taxon>
        <taxon>Tolypocladium</taxon>
    </lineage>
</organism>
<dbReference type="Pfam" id="PF00149">
    <property type="entry name" value="Metallophos"/>
    <property type="match status" value="1"/>
</dbReference>
<evidence type="ECO:0000259" key="2">
    <source>
        <dbReference type="Pfam" id="PF00149"/>
    </source>
</evidence>
<dbReference type="InterPro" id="IPR004843">
    <property type="entry name" value="Calcineurin-like_PHP"/>
</dbReference>